<dbReference type="EMBL" id="QKTW01000013">
    <property type="protein sequence ID" value="PZF73441.1"/>
    <property type="molecule type" value="Genomic_DNA"/>
</dbReference>
<protein>
    <submittedName>
        <fullName evidence="1">Uncharacterized protein</fullName>
    </submittedName>
</protein>
<sequence length="91" mass="9860">MLNSGADDERSAATVFKRSDGAGGKSCFIVPDTQCTDVSLLRVIASRETGTNIRHASPFGRLTAAVHRALSPEKSKLPYKNAQELYYETQG</sequence>
<evidence type="ECO:0000313" key="2">
    <source>
        <dbReference type="Proteomes" id="UP000248745"/>
    </source>
</evidence>
<comment type="caution">
    <text evidence="1">The sequence shown here is derived from an EMBL/GenBank/DDBJ whole genome shotgun (WGS) entry which is preliminary data.</text>
</comment>
<accession>A0A2W2ADU2</accession>
<evidence type="ECO:0000313" key="1">
    <source>
        <dbReference type="EMBL" id="PZF73441.1"/>
    </source>
</evidence>
<dbReference type="Proteomes" id="UP000248745">
    <property type="component" value="Unassembled WGS sequence"/>
</dbReference>
<keyword evidence="2" id="KW-1185">Reference proteome</keyword>
<name>A0A2W2ADU2_9BACT</name>
<gene>
    <name evidence="1" type="ORF">DN068_08610</name>
</gene>
<reference evidence="1 2" key="1">
    <citation type="submission" date="2018-06" db="EMBL/GenBank/DDBJ databases">
        <title>Mucibacter soli gen. nov., sp. nov., a new member of the family Chitinophagaceae producing mucin.</title>
        <authorList>
            <person name="Kim M.-K."/>
            <person name="Park S."/>
            <person name="Kim T.-S."/>
            <person name="Joung Y."/>
            <person name="Han J.-H."/>
            <person name="Kim S.B."/>
        </authorList>
    </citation>
    <scope>NUCLEOTIDE SEQUENCE [LARGE SCALE GENOMIC DNA]</scope>
    <source>
        <strain evidence="1 2">R1-15</strain>
    </source>
</reference>
<organism evidence="1 2">
    <name type="scientific">Taibaiella soli</name>
    <dbReference type="NCBI Taxonomy" id="1649169"/>
    <lineage>
        <taxon>Bacteria</taxon>
        <taxon>Pseudomonadati</taxon>
        <taxon>Bacteroidota</taxon>
        <taxon>Chitinophagia</taxon>
        <taxon>Chitinophagales</taxon>
        <taxon>Chitinophagaceae</taxon>
        <taxon>Taibaiella</taxon>
    </lineage>
</organism>
<dbReference type="AlphaFoldDB" id="A0A2W2ADU2"/>
<proteinExistence type="predicted"/>